<organism evidence="3 4">
    <name type="scientific">Lacticaseibacillus manihotivorans DSM 13343 = JCM 12514</name>
    <dbReference type="NCBI Taxonomy" id="1423769"/>
    <lineage>
        <taxon>Bacteria</taxon>
        <taxon>Bacillati</taxon>
        <taxon>Bacillota</taxon>
        <taxon>Bacilli</taxon>
        <taxon>Lactobacillales</taxon>
        <taxon>Lactobacillaceae</taxon>
        <taxon>Lacticaseibacillus</taxon>
    </lineage>
</organism>
<accession>A0A0R1RGK1</accession>
<feature type="domain" description="CoA carboxyltransferase N-terminal" evidence="2">
    <location>
        <begin position="1"/>
        <end position="240"/>
    </location>
</feature>
<dbReference type="AlphaFoldDB" id="A0A0R1RGK1"/>
<dbReference type="InterPro" id="IPR009648">
    <property type="entry name" value="Malonate_gamma"/>
</dbReference>
<evidence type="ECO:0000313" key="3">
    <source>
        <dbReference type="EMBL" id="KRL53426.1"/>
    </source>
</evidence>
<dbReference type="InterPro" id="IPR029045">
    <property type="entry name" value="ClpP/crotonase-like_dom_sf"/>
</dbReference>
<dbReference type="RefSeq" id="WP_056962271.1">
    <property type="nucleotide sequence ID" value="NZ_AZEU01000013.1"/>
</dbReference>
<dbReference type="GO" id="GO:0003989">
    <property type="term" value="F:acetyl-CoA carboxylase activity"/>
    <property type="evidence" value="ECO:0007669"/>
    <property type="project" value="TreeGrafter"/>
</dbReference>
<dbReference type="Gene3D" id="3.90.226.10">
    <property type="entry name" value="2-enoyl-CoA Hydratase, Chain A, domain 1"/>
    <property type="match status" value="2"/>
</dbReference>
<dbReference type="InterPro" id="IPR034733">
    <property type="entry name" value="AcCoA_carboxyl_beta"/>
</dbReference>
<dbReference type="NCBIfam" id="TIGR03133">
    <property type="entry name" value="malonate_beta"/>
    <property type="match status" value="1"/>
</dbReference>
<name>A0A0R1RGK1_9LACO</name>
<proteinExistence type="predicted"/>
<dbReference type="GO" id="GO:0016740">
    <property type="term" value="F:transferase activity"/>
    <property type="evidence" value="ECO:0007669"/>
    <property type="project" value="UniProtKB-KW"/>
</dbReference>
<dbReference type="SUPFAM" id="SSF52096">
    <property type="entry name" value="ClpP/crotonase"/>
    <property type="match status" value="2"/>
</dbReference>
<evidence type="ECO:0000256" key="1">
    <source>
        <dbReference type="ARBA" id="ARBA00022679"/>
    </source>
</evidence>
<dbReference type="Pfam" id="PF01039">
    <property type="entry name" value="Carboxyl_trans"/>
    <property type="match status" value="1"/>
</dbReference>
<sequence>MSNSFVELHARQRALALLDQGTTRELIGPFDNMISPHLEPQNIVPEADDGIVIMKGQLDGKDSVIIAIEGAFQGGGIGEVSGAKIVSALEHVLADNEAGHTEYPIIILDTGGVRLQEANYGLLSISEIHNMVIALKQYVPVIGLVPGRVGSFGGMSITNALLSYVIGTDKARIGLNGPEVIEQEAGVKEWDASDKNLIWNTLGTKQRQATGIIDEVVDDDVKAFRTAISAAINENKDSHRDQRGDFYLSLLDQLDPAKPLDIEGYDKLFKAVEVKEHHLAAAVSGSKPGTKSRGRNWFELLTGIKKAQSDVPTVLQAQAGGRQYIAIVPDENNRFPRVRHGEVGLQEGYTVASVVNDLIKADADKPADQKTPIVIVVDVPSQAYGYKEELIGIHMSLASAASAYARARQAGHKVVSFIPGDAVSGGFLAQGLQSNRLVALDDLDITIQAMSKASSARITQRTIAELEEATKHVPAMAYDIENYQKLGSLYNLIKGVKGYDSSDEAVKTVKKALDEAFKSLEGVKPDLSFRYTNDIAVEGVAGGRKATNKVRALMDAQWNK</sequence>
<dbReference type="GO" id="GO:0005975">
    <property type="term" value="P:carbohydrate metabolic process"/>
    <property type="evidence" value="ECO:0007669"/>
    <property type="project" value="InterPro"/>
</dbReference>
<dbReference type="PANTHER" id="PTHR42995">
    <property type="entry name" value="ACETYL-COENZYME A CARBOXYLASE CARBOXYL TRANSFERASE SUBUNIT BETA, CHLOROPLASTIC"/>
    <property type="match status" value="1"/>
</dbReference>
<keyword evidence="1" id="KW-0808">Transferase</keyword>
<evidence type="ECO:0000259" key="2">
    <source>
        <dbReference type="PROSITE" id="PS50980"/>
    </source>
</evidence>
<dbReference type="NCBIfam" id="TIGR03134">
    <property type="entry name" value="malonate_gamma"/>
    <property type="match status" value="1"/>
</dbReference>
<dbReference type="PANTHER" id="PTHR42995:SF1">
    <property type="entry name" value="MALONATE DECARBOXYLASE BETA SUBUNIT"/>
    <property type="match status" value="1"/>
</dbReference>
<comment type="caution">
    <text evidence="3">The sequence shown here is derived from an EMBL/GenBank/DDBJ whole genome shotgun (WGS) entry which is preliminary data.</text>
</comment>
<dbReference type="InterPro" id="IPR011762">
    <property type="entry name" value="COA_CT_N"/>
</dbReference>
<dbReference type="OrthoDB" id="5502755at2"/>
<dbReference type="PROSITE" id="PS50980">
    <property type="entry name" value="COA_CT_NTER"/>
    <property type="match status" value="1"/>
</dbReference>
<dbReference type="Proteomes" id="UP000051790">
    <property type="component" value="Unassembled WGS sequence"/>
</dbReference>
<reference evidence="3 4" key="1">
    <citation type="journal article" date="2015" name="Genome Announc.">
        <title>Expanding the biotechnology potential of lactobacilli through comparative genomics of 213 strains and associated genera.</title>
        <authorList>
            <person name="Sun Z."/>
            <person name="Harris H.M."/>
            <person name="McCann A."/>
            <person name="Guo C."/>
            <person name="Argimon S."/>
            <person name="Zhang W."/>
            <person name="Yang X."/>
            <person name="Jeffery I.B."/>
            <person name="Cooney J.C."/>
            <person name="Kagawa T.F."/>
            <person name="Liu W."/>
            <person name="Song Y."/>
            <person name="Salvetti E."/>
            <person name="Wrobel A."/>
            <person name="Rasinkangas P."/>
            <person name="Parkhill J."/>
            <person name="Rea M.C."/>
            <person name="O'Sullivan O."/>
            <person name="Ritari J."/>
            <person name="Douillard F.P."/>
            <person name="Paul Ross R."/>
            <person name="Yang R."/>
            <person name="Briner A.E."/>
            <person name="Felis G.E."/>
            <person name="de Vos W.M."/>
            <person name="Barrangou R."/>
            <person name="Klaenhammer T.R."/>
            <person name="Caufield P.W."/>
            <person name="Cui Y."/>
            <person name="Zhang H."/>
            <person name="O'Toole P.W."/>
        </authorList>
    </citation>
    <scope>NUCLEOTIDE SEQUENCE [LARGE SCALE GENOMIC DNA]</scope>
    <source>
        <strain evidence="3 4">DSM 13343</strain>
    </source>
</reference>
<dbReference type="NCBIfam" id="NF005530">
    <property type="entry name" value="PRK07189.1"/>
    <property type="match status" value="1"/>
</dbReference>
<dbReference type="PATRIC" id="fig|1423769.4.peg.629"/>
<dbReference type="GO" id="GO:2001295">
    <property type="term" value="P:malonyl-CoA biosynthetic process"/>
    <property type="evidence" value="ECO:0007669"/>
    <property type="project" value="TreeGrafter"/>
</dbReference>
<gene>
    <name evidence="3" type="ORF">FD01_GL000591</name>
</gene>
<dbReference type="GO" id="GO:0006633">
    <property type="term" value="P:fatty acid biosynthetic process"/>
    <property type="evidence" value="ECO:0007669"/>
    <property type="project" value="TreeGrafter"/>
</dbReference>
<dbReference type="InterPro" id="IPR017556">
    <property type="entry name" value="Malonate_beta"/>
</dbReference>
<dbReference type="Pfam" id="PF06833">
    <property type="entry name" value="MdcE"/>
    <property type="match status" value="1"/>
</dbReference>
<dbReference type="GO" id="GO:0016831">
    <property type="term" value="F:carboxy-lyase activity"/>
    <property type="evidence" value="ECO:0007669"/>
    <property type="project" value="InterPro"/>
</dbReference>
<dbReference type="EMBL" id="AZEU01000013">
    <property type="protein sequence ID" value="KRL53426.1"/>
    <property type="molecule type" value="Genomic_DNA"/>
</dbReference>
<keyword evidence="4" id="KW-1185">Reference proteome</keyword>
<protein>
    <submittedName>
        <fullName evidence="3">Malonate decarboxylase, beta subunit</fullName>
    </submittedName>
</protein>
<evidence type="ECO:0000313" key="4">
    <source>
        <dbReference type="Proteomes" id="UP000051790"/>
    </source>
</evidence>